<dbReference type="GO" id="GO:0006545">
    <property type="term" value="P:glycine biosynthetic process"/>
    <property type="evidence" value="ECO:0007669"/>
    <property type="project" value="TreeGrafter"/>
</dbReference>
<organism evidence="5 6">
    <name type="scientific">Bailinhaonella thermotolerans</name>
    <dbReference type="NCBI Taxonomy" id="1070861"/>
    <lineage>
        <taxon>Bacteria</taxon>
        <taxon>Bacillati</taxon>
        <taxon>Actinomycetota</taxon>
        <taxon>Actinomycetes</taxon>
        <taxon>Streptosporangiales</taxon>
        <taxon>Streptosporangiaceae</taxon>
        <taxon>Bailinhaonella</taxon>
    </lineage>
</organism>
<reference evidence="5 6" key="1">
    <citation type="submission" date="2018-09" db="EMBL/GenBank/DDBJ databases">
        <title>YIM 75507 draft genome.</title>
        <authorList>
            <person name="Tang S."/>
            <person name="Feng Y."/>
        </authorList>
    </citation>
    <scope>NUCLEOTIDE SEQUENCE [LARGE SCALE GENOMIC DNA]</scope>
    <source>
        <strain evidence="5 6">YIM 75507</strain>
    </source>
</reference>
<protein>
    <submittedName>
        <fullName evidence="5">Threonine aldolase</fullName>
    </submittedName>
</protein>
<accession>A0A3A4BFF0</accession>
<dbReference type="Gene3D" id="3.40.640.10">
    <property type="entry name" value="Type I PLP-dependent aspartate aminotransferase-like (Major domain)"/>
    <property type="match status" value="1"/>
</dbReference>
<comment type="similarity">
    <text evidence="2">Belongs to the threonine aldolase family.</text>
</comment>
<dbReference type="SUPFAM" id="SSF53383">
    <property type="entry name" value="PLP-dependent transferases"/>
    <property type="match status" value="1"/>
</dbReference>
<dbReference type="Gene3D" id="3.90.1150.10">
    <property type="entry name" value="Aspartate Aminotransferase, domain 1"/>
    <property type="match status" value="1"/>
</dbReference>
<dbReference type="Proteomes" id="UP000265768">
    <property type="component" value="Unassembled WGS sequence"/>
</dbReference>
<evidence type="ECO:0000256" key="3">
    <source>
        <dbReference type="ARBA" id="ARBA00022898"/>
    </source>
</evidence>
<dbReference type="PANTHER" id="PTHR48097">
    <property type="entry name" value="L-THREONINE ALDOLASE-RELATED"/>
    <property type="match status" value="1"/>
</dbReference>
<dbReference type="InterPro" id="IPR015421">
    <property type="entry name" value="PyrdxlP-dep_Trfase_major"/>
</dbReference>
<comment type="cofactor">
    <cofactor evidence="1">
        <name>pyridoxal 5'-phosphate</name>
        <dbReference type="ChEBI" id="CHEBI:597326"/>
    </cofactor>
</comment>
<dbReference type="OrthoDB" id="9774495at2"/>
<gene>
    <name evidence="5" type="ORF">D5H75_10200</name>
</gene>
<evidence type="ECO:0000256" key="1">
    <source>
        <dbReference type="ARBA" id="ARBA00001933"/>
    </source>
</evidence>
<dbReference type="InterPro" id="IPR001597">
    <property type="entry name" value="ArAA_b-elim_lyase/Thr_aldolase"/>
</dbReference>
<dbReference type="AlphaFoldDB" id="A0A3A4BFF0"/>
<dbReference type="GO" id="GO:0006567">
    <property type="term" value="P:L-threonine catabolic process"/>
    <property type="evidence" value="ECO:0007669"/>
    <property type="project" value="TreeGrafter"/>
</dbReference>
<dbReference type="InterPro" id="IPR015424">
    <property type="entry name" value="PyrdxlP-dep_Trfase"/>
</dbReference>
<sequence length="353" mass="38149">MEIRRSLALHGPTRRRPHVLLREMLAALPADTPADGPDGPVAVLERRMAELLGKERALFFPSGTMAQQAALRVHAERRGRFAFAAHPQTHLDVWERQGYSVVHGLRFHPVGDRNALIGLADLDAVAEPLAALLLELPQRDIGGLLPTWDELVAQTSWARERGAAAHLDGARLWEAQPYYDRPHAEIAALFDTVYVSLYKGLEGVRGAILAGDAATIAQTEVWRQRLGGGISDAWPLAAAALVRLDGALARMPAYRDHAVALAAAINAGGVARTRPAVPLTPLFHVHVPVPAAALGRAHDDLIAEEGVQLFLRPRTSPDPESSSFEIVVGENALDFKPAEVAALIESLVTRART</sequence>
<dbReference type="EMBL" id="QZEY01000003">
    <property type="protein sequence ID" value="RJL33202.1"/>
    <property type="molecule type" value="Genomic_DNA"/>
</dbReference>
<dbReference type="GO" id="GO:0005829">
    <property type="term" value="C:cytosol"/>
    <property type="evidence" value="ECO:0007669"/>
    <property type="project" value="TreeGrafter"/>
</dbReference>
<keyword evidence="3" id="KW-0663">Pyridoxal phosphate</keyword>
<proteinExistence type="inferred from homology"/>
<comment type="caution">
    <text evidence="5">The sequence shown here is derived from an EMBL/GenBank/DDBJ whole genome shotgun (WGS) entry which is preliminary data.</text>
</comment>
<evidence type="ECO:0000256" key="2">
    <source>
        <dbReference type="ARBA" id="ARBA00006966"/>
    </source>
</evidence>
<evidence type="ECO:0000313" key="6">
    <source>
        <dbReference type="Proteomes" id="UP000265768"/>
    </source>
</evidence>
<evidence type="ECO:0000313" key="5">
    <source>
        <dbReference type="EMBL" id="RJL33202.1"/>
    </source>
</evidence>
<dbReference type="Pfam" id="PF01212">
    <property type="entry name" value="Beta_elim_lyase"/>
    <property type="match status" value="1"/>
</dbReference>
<keyword evidence="6" id="KW-1185">Reference proteome</keyword>
<evidence type="ECO:0000259" key="4">
    <source>
        <dbReference type="Pfam" id="PF01212"/>
    </source>
</evidence>
<dbReference type="GO" id="GO:0008732">
    <property type="term" value="F:L-allo-threonine aldolase activity"/>
    <property type="evidence" value="ECO:0007669"/>
    <property type="project" value="TreeGrafter"/>
</dbReference>
<feature type="domain" description="Aromatic amino acid beta-eliminating lyase/threonine aldolase" evidence="4">
    <location>
        <begin position="22"/>
        <end position="275"/>
    </location>
</feature>
<dbReference type="PANTHER" id="PTHR48097:SF9">
    <property type="entry name" value="L-THREONINE ALDOLASE"/>
    <property type="match status" value="1"/>
</dbReference>
<dbReference type="RefSeq" id="WP_119926162.1">
    <property type="nucleotide sequence ID" value="NZ_QZEY01000003.1"/>
</dbReference>
<dbReference type="InterPro" id="IPR015422">
    <property type="entry name" value="PyrdxlP-dep_Trfase_small"/>
</dbReference>
<name>A0A3A4BFF0_9ACTN</name>